<dbReference type="EMBL" id="CM055739">
    <property type="protein sequence ID" value="KAJ8003898.1"/>
    <property type="molecule type" value="Genomic_DNA"/>
</dbReference>
<organism evidence="1 2">
    <name type="scientific">Dallia pectoralis</name>
    <name type="common">Alaska blackfish</name>
    <dbReference type="NCBI Taxonomy" id="75939"/>
    <lineage>
        <taxon>Eukaryota</taxon>
        <taxon>Metazoa</taxon>
        <taxon>Chordata</taxon>
        <taxon>Craniata</taxon>
        <taxon>Vertebrata</taxon>
        <taxon>Euteleostomi</taxon>
        <taxon>Actinopterygii</taxon>
        <taxon>Neopterygii</taxon>
        <taxon>Teleostei</taxon>
        <taxon>Protacanthopterygii</taxon>
        <taxon>Esociformes</taxon>
        <taxon>Umbridae</taxon>
        <taxon>Dallia</taxon>
    </lineage>
</organism>
<evidence type="ECO:0000313" key="2">
    <source>
        <dbReference type="Proteomes" id="UP001157502"/>
    </source>
</evidence>
<comment type="caution">
    <text evidence="1">The sequence shown here is derived from an EMBL/GenBank/DDBJ whole genome shotgun (WGS) entry which is preliminary data.</text>
</comment>
<name>A0ACC2GJG4_DALPE</name>
<dbReference type="Proteomes" id="UP001157502">
    <property type="component" value="Chromosome 12"/>
</dbReference>
<accession>A0ACC2GJG4</accession>
<proteinExistence type="predicted"/>
<sequence length="264" mass="29918">MLEEGVRYEALSVAMGARVRPLSEFVQSNPGKTPDVVLTVAGFLIGSVLGLTSLLDWLNPVSWLTWGLSKLFFREQNESNATKTEIYVDEASFFDRQYDYDFTRVSDNKPYWRGDEEYKRPCGWTRIALKVLDKYGDNIWLGPNGIRTESIAGEWPVSYHGTSEDGAKGIIQSNYRAGDRQLYGRGIYSTPDLDQASGYAREFVSKTNKKKYRIVLQNRINPTYRQICKRVDYWLVPVQDGTSVADERTCGALHPALWDSAQGG</sequence>
<gene>
    <name evidence="1" type="ORF">DPEC_G00153170</name>
</gene>
<evidence type="ECO:0000313" key="1">
    <source>
        <dbReference type="EMBL" id="KAJ8003898.1"/>
    </source>
</evidence>
<reference evidence="1" key="1">
    <citation type="submission" date="2021-05" db="EMBL/GenBank/DDBJ databases">
        <authorList>
            <person name="Pan Q."/>
            <person name="Jouanno E."/>
            <person name="Zahm M."/>
            <person name="Klopp C."/>
            <person name="Cabau C."/>
            <person name="Louis A."/>
            <person name="Berthelot C."/>
            <person name="Parey E."/>
            <person name="Roest Crollius H."/>
            <person name="Montfort J."/>
            <person name="Robinson-Rechavi M."/>
            <person name="Bouchez O."/>
            <person name="Lampietro C."/>
            <person name="Lopez Roques C."/>
            <person name="Donnadieu C."/>
            <person name="Postlethwait J."/>
            <person name="Bobe J."/>
            <person name="Dillon D."/>
            <person name="Chandos A."/>
            <person name="von Hippel F."/>
            <person name="Guiguen Y."/>
        </authorList>
    </citation>
    <scope>NUCLEOTIDE SEQUENCE</scope>
    <source>
        <strain evidence="1">YG-Jan2019</strain>
    </source>
</reference>
<protein>
    <submittedName>
        <fullName evidence="1">Uncharacterized protein</fullName>
    </submittedName>
</protein>
<keyword evidence="2" id="KW-1185">Reference proteome</keyword>